<dbReference type="EMBL" id="PUHQ01000091">
    <property type="protein sequence ID" value="KAG0656826.1"/>
    <property type="molecule type" value="Genomic_DNA"/>
</dbReference>
<dbReference type="InterPro" id="IPR000626">
    <property type="entry name" value="Ubiquitin-like_dom"/>
</dbReference>
<dbReference type="InterPro" id="IPR036533">
    <property type="entry name" value="BAG_dom_sf"/>
</dbReference>
<keyword evidence="5" id="KW-1185">Reference proteome</keyword>
<feature type="region of interest" description="Disordered" evidence="1">
    <location>
        <begin position="310"/>
        <end position="345"/>
    </location>
</feature>
<reference evidence="4 5" key="1">
    <citation type="submission" date="2020-11" db="EMBL/GenBank/DDBJ databases">
        <title>Kefir isolates.</title>
        <authorList>
            <person name="Marcisauskas S."/>
            <person name="Kim Y."/>
            <person name="Blasche S."/>
        </authorList>
    </citation>
    <scope>NUCLEOTIDE SEQUENCE [LARGE SCALE GENOMIC DNA]</scope>
    <source>
        <strain evidence="4 5">KR</strain>
    </source>
</reference>
<evidence type="ECO:0000259" key="3">
    <source>
        <dbReference type="PROSITE" id="PS51035"/>
    </source>
</evidence>
<dbReference type="SUPFAM" id="SSF54236">
    <property type="entry name" value="Ubiquitin-like"/>
    <property type="match status" value="1"/>
</dbReference>
<feature type="domain" description="Ubiquitin-like" evidence="2">
    <location>
        <begin position="188"/>
        <end position="235"/>
    </location>
</feature>
<dbReference type="Pfam" id="PF02179">
    <property type="entry name" value="BAG"/>
    <property type="match status" value="1"/>
</dbReference>
<feature type="compositionally biased region" description="Low complexity" evidence="1">
    <location>
        <begin position="310"/>
        <end position="333"/>
    </location>
</feature>
<feature type="domain" description="BAG" evidence="3">
    <location>
        <begin position="405"/>
        <end position="452"/>
    </location>
</feature>
<evidence type="ECO:0008006" key="6">
    <source>
        <dbReference type="Google" id="ProtNLM"/>
    </source>
</evidence>
<evidence type="ECO:0000313" key="5">
    <source>
        <dbReference type="Proteomes" id="UP000777482"/>
    </source>
</evidence>
<accession>A0A9P7B3D3</accession>
<feature type="compositionally biased region" description="Low complexity" evidence="1">
    <location>
        <begin position="139"/>
        <end position="157"/>
    </location>
</feature>
<protein>
    <recommendedName>
        <fullName evidence="6">BAG domain-containing protein</fullName>
    </recommendedName>
</protein>
<dbReference type="SUPFAM" id="SSF63491">
    <property type="entry name" value="BAG domain"/>
    <property type="match status" value="1"/>
</dbReference>
<proteinExistence type="predicted"/>
<name>A0A9P7B3D3_RHOMI</name>
<dbReference type="OrthoDB" id="417450at2759"/>
<dbReference type="InterPro" id="IPR029071">
    <property type="entry name" value="Ubiquitin-like_domsf"/>
</dbReference>
<feature type="compositionally biased region" description="Low complexity" evidence="1">
    <location>
        <begin position="234"/>
        <end position="244"/>
    </location>
</feature>
<evidence type="ECO:0000313" key="4">
    <source>
        <dbReference type="EMBL" id="KAG0656826.1"/>
    </source>
</evidence>
<feature type="region of interest" description="Disordered" evidence="1">
    <location>
        <begin position="233"/>
        <end position="259"/>
    </location>
</feature>
<gene>
    <name evidence="4" type="ORF">C6P46_006930</name>
</gene>
<organism evidence="4 5">
    <name type="scientific">Rhodotorula mucilaginosa</name>
    <name type="common">Yeast</name>
    <name type="synonym">Rhodotorula rubra</name>
    <dbReference type="NCBI Taxonomy" id="5537"/>
    <lineage>
        <taxon>Eukaryota</taxon>
        <taxon>Fungi</taxon>
        <taxon>Dikarya</taxon>
        <taxon>Basidiomycota</taxon>
        <taxon>Pucciniomycotina</taxon>
        <taxon>Microbotryomycetes</taxon>
        <taxon>Sporidiobolales</taxon>
        <taxon>Sporidiobolaceae</taxon>
        <taxon>Rhodotorula</taxon>
    </lineage>
</organism>
<dbReference type="InterPro" id="IPR003103">
    <property type="entry name" value="BAG_domain"/>
</dbReference>
<dbReference type="Proteomes" id="UP000777482">
    <property type="component" value="Unassembled WGS sequence"/>
</dbReference>
<evidence type="ECO:0000256" key="1">
    <source>
        <dbReference type="SAM" id="MobiDB-lite"/>
    </source>
</evidence>
<evidence type="ECO:0000259" key="2">
    <source>
        <dbReference type="PROSITE" id="PS50053"/>
    </source>
</evidence>
<dbReference type="Gene3D" id="3.10.20.90">
    <property type="entry name" value="Phosphatidylinositol 3-kinase Catalytic Subunit, Chain A, domain 1"/>
    <property type="match status" value="1"/>
</dbReference>
<sequence length="463" mass="50228">MGGTHVVEASFLTTSPARRFWGHRASPNHTLAESVLSSARAAVSQALDRIPSSASRCYAAIQQSEHPAAKALTKLTADPRLHDLANRALAAAEPYTPHLVGIVGVLLAFYLSSRSSRREQDLYEARVRQYNERMNNDYGLGSSAAAGGAASGTSTPRGGAGEQRAKDDHGEVEVQWGREKLRVPLPPPSSPLSHFRATLYNMTGVPPSHQKLIYAGAVLKDDLLPMSAYGLVESDPSTTSSSDPNAAAETSSTSSKGRSFWDSWSLMGGRKTSNNKKGGLKKLVMLGSATVSARVDDHLATRKDLQDLAAASPSGSVASAPSSTITTETTTSSEDQKKVDSEETVQSRIRQVAVHKLDELEPQVQQVETWLAQEQARRRQRQQQATTDEEEEDAAPPPPPKRLLLYLSENLLQGLLKLDLIEIPSGYTEARKERKEAVRKVQEVLDRVDGAKEGWKQLGLSFS</sequence>
<dbReference type="Pfam" id="PF00240">
    <property type="entry name" value="ubiquitin"/>
    <property type="match status" value="1"/>
</dbReference>
<feature type="region of interest" description="Disordered" evidence="1">
    <location>
        <begin position="138"/>
        <end position="171"/>
    </location>
</feature>
<dbReference type="AlphaFoldDB" id="A0A9P7B3D3"/>
<dbReference type="PROSITE" id="PS51035">
    <property type="entry name" value="BAG"/>
    <property type="match status" value="1"/>
</dbReference>
<feature type="region of interest" description="Disordered" evidence="1">
    <location>
        <begin position="375"/>
        <end position="401"/>
    </location>
</feature>
<dbReference type="GO" id="GO:0051087">
    <property type="term" value="F:protein-folding chaperone binding"/>
    <property type="evidence" value="ECO:0007669"/>
    <property type="project" value="InterPro"/>
</dbReference>
<dbReference type="Gene3D" id="1.20.58.120">
    <property type="entry name" value="BAG domain"/>
    <property type="match status" value="1"/>
</dbReference>
<dbReference type="PROSITE" id="PS50053">
    <property type="entry name" value="UBIQUITIN_2"/>
    <property type="match status" value="1"/>
</dbReference>
<comment type="caution">
    <text evidence="4">The sequence shown here is derived from an EMBL/GenBank/DDBJ whole genome shotgun (WGS) entry which is preliminary data.</text>
</comment>
<feature type="compositionally biased region" description="Polar residues" evidence="1">
    <location>
        <begin position="248"/>
        <end position="257"/>
    </location>
</feature>